<evidence type="ECO:0000313" key="8">
    <source>
        <dbReference type="EMBL" id="TXE30982.1"/>
    </source>
</evidence>
<dbReference type="InterPro" id="IPR036979">
    <property type="entry name" value="CM_dom_sf"/>
</dbReference>
<evidence type="ECO:0000256" key="3">
    <source>
        <dbReference type="ARBA" id="ARBA00022729"/>
    </source>
</evidence>
<dbReference type="PIRSF" id="PIRSF026640">
    <property type="entry name" value="Peripl_chor_mut"/>
    <property type="match status" value="1"/>
</dbReference>
<evidence type="ECO:0000256" key="6">
    <source>
        <dbReference type="SAM" id="SignalP"/>
    </source>
</evidence>
<protein>
    <recommendedName>
        <fullName evidence="2 5">Chorismate mutase</fullName>
        <ecNumber evidence="2 5">5.4.99.5</ecNumber>
    </recommendedName>
</protein>
<keyword evidence="3 6" id="KW-0732">Signal</keyword>
<dbReference type="NCBIfam" id="TIGR01806">
    <property type="entry name" value="CM_mono2"/>
    <property type="match status" value="1"/>
</dbReference>
<name>A0A9X9C409_9GAMM</name>
<dbReference type="GO" id="GO:0046417">
    <property type="term" value="P:chorismate metabolic process"/>
    <property type="evidence" value="ECO:0007669"/>
    <property type="project" value="InterPro"/>
</dbReference>
<reference evidence="8 9" key="1">
    <citation type="submission" date="2019-07" db="EMBL/GenBank/DDBJ databases">
        <title>Serratia strains were isolated from fresh produce.</title>
        <authorList>
            <person name="Cho G.-S."/>
            <person name="Stein M."/>
            <person name="Lee W."/>
            <person name="Suh S.H."/>
            <person name="Franz C.M.A.P."/>
        </authorList>
    </citation>
    <scope>NUCLEOTIDE SEQUENCE [LARGE SCALE GENOMIC DNA]</scope>
    <source>
        <strain evidence="8 9">S17</strain>
    </source>
</reference>
<sequence length="180" mass="20209">MDFKVTRGLLLLAGLFFSITAVAKPIQTDETASLINQRLSYMKDVAGYKANNHLAIEDLPQEANVLANSVREAEALGLDGKSVAPFIQAQMDAAKAIQYRYRADWLSAPENGWQPESLDSVRAKISRLNTQILTSVSNKLKKGERFNDRFVFMKSLEQTHLKVGDKERLWQSLKRIALKG</sequence>
<evidence type="ECO:0000256" key="2">
    <source>
        <dbReference type="ARBA" id="ARBA00012404"/>
    </source>
</evidence>
<evidence type="ECO:0000313" key="9">
    <source>
        <dbReference type="Proteomes" id="UP000321307"/>
    </source>
</evidence>
<comment type="catalytic activity">
    <reaction evidence="5">
        <text>chorismate = prephenate</text>
        <dbReference type="Rhea" id="RHEA:13897"/>
        <dbReference type="ChEBI" id="CHEBI:29748"/>
        <dbReference type="ChEBI" id="CHEBI:29934"/>
        <dbReference type="EC" id="5.4.99.5"/>
    </reaction>
</comment>
<dbReference type="PANTHER" id="PTHR38041">
    <property type="entry name" value="CHORISMATE MUTASE"/>
    <property type="match status" value="1"/>
</dbReference>
<dbReference type="EC" id="5.4.99.5" evidence="2 5"/>
<comment type="function">
    <text evidence="5">Catalyzes the Claisen rearrangement of chorismate to prephenate.</text>
</comment>
<dbReference type="Gene3D" id="1.20.59.10">
    <property type="entry name" value="Chorismate mutase"/>
    <property type="match status" value="1"/>
</dbReference>
<dbReference type="SUPFAM" id="SSF48600">
    <property type="entry name" value="Chorismate mutase II"/>
    <property type="match status" value="1"/>
</dbReference>
<evidence type="ECO:0000259" key="7">
    <source>
        <dbReference type="PROSITE" id="PS51168"/>
    </source>
</evidence>
<dbReference type="GO" id="GO:0004106">
    <property type="term" value="F:chorismate mutase activity"/>
    <property type="evidence" value="ECO:0007669"/>
    <property type="project" value="UniProtKB-EC"/>
</dbReference>
<keyword evidence="4 5" id="KW-0413">Isomerase</keyword>
<dbReference type="Proteomes" id="UP000321307">
    <property type="component" value="Unassembled WGS sequence"/>
</dbReference>
<evidence type="ECO:0000256" key="1">
    <source>
        <dbReference type="ARBA" id="ARBA00004817"/>
    </source>
</evidence>
<dbReference type="InterPro" id="IPR051331">
    <property type="entry name" value="Chorismate_mutase-related"/>
</dbReference>
<dbReference type="PANTHER" id="PTHR38041:SF2">
    <property type="entry name" value="SECRETED CHORISMATE MUTASE"/>
    <property type="match status" value="1"/>
</dbReference>
<comment type="pathway">
    <text evidence="1 5">Metabolic intermediate biosynthesis; prephenate biosynthesis; prephenate from chorismate: step 1/1.</text>
</comment>
<dbReference type="EMBL" id="VOUP01000003">
    <property type="protein sequence ID" value="TXE30982.1"/>
    <property type="molecule type" value="Genomic_DNA"/>
</dbReference>
<comment type="caution">
    <text evidence="8">The sequence shown here is derived from an EMBL/GenBank/DDBJ whole genome shotgun (WGS) entry which is preliminary data.</text>
</comment>
<gene>
    <name evidence="8" type="ORF">FOT63_08770</name>
</gene>
<feature type="domain" description="Chorismate mutase" evidence="7">
    <location>
        <begin position="6"/>
        <end position="102"/>
    </location>
</feature>
<organism evidence="8 9">
    <name type="scientific">Serratia ureilytica</name>
    <dbReference type="NCBI Taxonomy" id="300181"/>
    <lineage>
        <taxon>Bacteria</taxon>
        <taxon>Pseudomonadati</taxon>
        <taxon>Pseudomonadota</taxon>
        <taxon>Gammaproteobacteria</taxon>
        <taxon>Enterobacterales</taxon>
        <taxon>Yersiniaceae</taxon>
        <taxon>Serratia</taxon>
    </lineage>
</organism>
<dbReference type="AlphaFoldDB" id="A0A9X9C409"/>
<feature type="chain" id="PRO_5040771530" description="Chorismate mutase" evidence="6">
    <location>
        <begin position="24"/>
        <end position="180"/>
    </location>
</feature>
<dbReference type="Pfam" id="PF01817">
    <property type="entry name" value="CM_2"/>
    <property type="match status" value="1"/>
</dbReference>
<dbReference type="SMART" id="SM00830">
    <property type="entry name" value="CM_2"/>
    <property type="match status" value="1"/>
</dbReference>
<dbReference type="InterPro" id="IPR008240">
    <property type="entry name" value="Chorismate_mutase_periplasmic"/>
</dbReference>
<proteinExistence type="predicted"/>
<dbReference type="InterPro" id="IPR002701">
    <property type="entry name" value="CM_II_prokaryot"/>
</dbReference>
<evidence type="ECO:0000256" key="5">
    <source>
        <dbReference type="PIRNR" id="PIRNR026640"/>
    </source>
</evidence>
<dbReference type="PROSITE" id="PS51168">
    <property type="entry name" value="CHORISMATE_MUT_2"/>
    <property type="match status" value="1"/>
</dbReference>
<dbReference type="InterPro" id="IPR036263">
    <property type="entry name" value="Chorismate_II_sf"/>
</dbReference>
<dbReference type="GO" id="GO:0009697">
    <property type="term" value="P:salicylic acid biosynthetic process"/>
    <property type="evidence" value="ECO:0007669"/>
    <property type="project" value="TreeGrafter"/>
</dbReference>
<dbReference type="NCBIfam" id="NF005965">
    <property type="entry name" value="PRK08055.1"/>
    <property type="match status" value="1"/>
</dbReference>
<accession>A0A9X9C409</accession>
<evidence type="ECO:0000256" key="4">
    <source>
        <dbReference type="ARBA" id="ARBA00023235"/>
    </source>
</evidence>
<feature type="signal peptide" evidence="6">
    <location>
        <begin position="1"/>
        <end position="23"/>
    </location>
</feature>
<dbReference type="RefSeq" id="WP_033641664.1">
    <property type="nucleotide sequence ID" value="NZ_BAAAFT010000005.1"/>
</dbReference>